<dbReference type="OrthoDB" id="9881111at2"/>
<organism evidence="1 2">
    <name type="scientific">Cecembia lonarensis (strain CCUG 58316 / KCTC 22772 / LW9)</name>
    <dbReference type="NCBI Taxonomy" id="1225176"/>
    <lineage>
        <taxon>Bacteria</taxon>
        <taxon>Pseudomonadati</taxon>
        <taxon>Bacteroidota</taxon>
        <taxon>Cytophagia</taxon>
        <taxon>Cytophagales</taxon>
        <taxon>Cyclobacteriaceae</taxon>
        <taxon>Cecembia</taxon>
    </lineage>
</organism>
<name>K1LLR5_CECL9</name>
<accession>K1LLR5</accession>
<gene>
    <name evidence="1" type="ORF">B879_00137</name>
</gene>
<keyword evidence="2" id="KW-1185">Reference proteome</keyword>
<sequence>MGSKRHRSKIILVCLLPLFFGQCINDSPFDAEQEFCSAVQKEEYQSLLPLTDRFLAQLSGNLSDLEKIEKLNDWLSQKTCITHTEVFCVSCMFSLPPQSRVFVTFSNNGQSAHKVLDILMSDPPRVARIFENNFQDN</sequence>
<comment type="caution">
    <text evidence="1">The sequence shown here is derived from an EMBL/GenBank/DDBJ whole genome shotgun (WGS) entry which is preliminary data.</text>
</comment>
<protein>
    <submittedName>
        <fullName evidence="1">Uncharacterized protein</fullName>
    </submittedName>
</protein>
<dbReference type="Proteomes" id="UP000004478">
    <property type="component" value="Unassembled WGS sequence"/>
</dbReference>
<dbReference type="AlphaFoldDB" id="K1LLR5"/>
<proteinExistence type="predicted"/>
<evidence type="ECO:0000313" key="2">
    <source>
        <dbReference type="Proteomes" id="UP000004478"/>
    </source>
</evidence>
<evidence type="ECO:0000313" key="1">
    <source>
        <dbReference type="EMBL" id="EKB51343.1"/>
    </source>
</evidence>
<reference evidence="1 2" key="1">
    <citation type="journal article" date="2012" name="J. Bacteriol.">
        <title>Draft Genome Sequence of Cecembia lonarensis Strain LW9T, Isolated from Lonar Lake, a Haloalkaline Lake in India.</title>
        <authorList>
            <person name="Shivaji S."/>
            <person name="Ara S."/>
            <person name="Singh A."/>
            <person name="Pinnaka A.K."/>
        </authorList>
    </citation>
    <scope>NUCLEOTIDE SEQUENCE [LARGE SCALE GENOMIC DNA]</scope>
    <source>
        <strain evidence="1 2">LW9</strain>
    </source>
</reference>
<dbReference type="EMBL" id="AMGM01000001">
    <property type="protein sequence ID" value="EKB51343.1"/>
    <property type="molecule type" value="Genomic_DNA"/>
</dbReference>